<evidence type="ECO:0008006" key="4">
    <source>
        <dbReference type="Google" id="ProtNLM"/>
    </source>
</evidence>
<feature type="transmembrane region" description="Helical" evidence="1">
    <location>
        <begin position="99"/>
        <end position="120"/>
    </location>
</feature>
<feature type="transmembrane region" description="Helical" evidence="1">
    <location>
        <begin position="375"/>
        <end position="406"/>
    </location>
</feature>
<comment type="caution">
    <text evidence="2">The sequence shown here is derived from an EMBL/GenBank/DDBJ whole genome shotgun (WGS) entry which is preliminary data.</text>
</comment>
<dbReference type="RefSeq" id="WP_106380988.1">
    <property type="nucleotide sequence ID" value="NZ_NIGF01000019.1"/>
</dbReference>
<evidence type="ECO:0000256" key="1">
    <source>
        <dbReference type="SAM" id="Phobius"/>
    </source>
</evidence>
<evidence type="ECO:0000313" key="2">
    <source>
        <dbReference type="EMBL" id="PQV62897.1"/>
    </source>
</evidence>
<feature type="transmembrane region" description="Helical" evidence="1">
    <location>
        <begin position="272"/>
        <end position="292"/>
    </location>
</feature>
<feature type="transmembrane region" description="Helical" evidence="1">
    <location>
        <begin position="12"/>
        <end position="31"/>
    </location>
</feature>
<dbReference type="EMBL" id="NIGF01000019">
    <property type="protein sequence ID" value="PQV62897.1"/>
    <property type="molecule type" value="Genomic_DNA"/>
</dbReference>
<feature type="transmembrane region" description="Helical" evidence="1">
    <location>
        <begin position="299"/>
        <end position="322"/>
    </location>
</feature>
<evidence type="ECO:0000313" key="3">
    <source>
        <dbReference type="Proteomes" id="UP000237684"/>
    </source>
</evidence>
<feature type="transmembrane region" description="Helical" evidence="1">
    <location>
        <begin position="69"/>
        <end position="87"/>
    </location>
</feature>
<sequence length="463" mass="51181">MTLSSSPFLADTTRRAIFWTLSAVFLTLAVVEHGGEYSPLALIWLSLSIASAIIGTYAPRLPLNLDLNFVLSAACVLFGALTFQSFLQSSLPASTLVRAASLAGFVALSALLAFALSFFVKRGLGKILFPLFLMMQLFIGIFTIQSAHDFEQTSPKFRLQVRHDVQIFNREAARLLVAGQNPYSVRMPNVMGQDMPFYPPNTTAKDGKLPFGYVYMPAGLFFILPGYLLGDFRFAHVFALVGAAWFLGYARPSKTAQLSATLFLLFPPTSRVLILSWTEPIALFFLAATLFCAFRAPKWLFLSLGCLICAKQYTVFLLPLLPLLVPERAKWQPLMLRSLAVALVLTLPMALWDVDGFFRSAVQMQFKQPFRVDSLSYLVTFLNLTGRQLSPILGFLALIGGLFYGGRAPKNASHWTAAGAVAYLGFFALNKQAFANYYFWVFGLLIAAVAVALPRDNSHEKAH</sequence>
<keyword evidence="1" id="KW-0812">Transmembrane</keyword>
<feature type="transmembrane region" description="Helical" evidence="1">
    <location>
        <begin position="234"/>
        <end position="252"/>
    </location>
</feature>
<dbReference type="InParanoid" id="A0A2S8SQ22"/>
<proteinExistence type="predicted"/>
<accession>A0A2S8SQ22</accession>
<dbReference type="Proteomes" id="UP000237684">
    <property type="component" value="Unassembled WGS sequence"/>
</dbReference>
<organism evidence="2 3">
    <name type="scientific">Abditibacterium utsteinense</name>
    <dbReference type="NCBI Taxonomy" id="1960156"/>
    <lineage>
        <taxon>Bacteria</taxon>
        <taxon>Pseudomonadati</taxon>
        <taxon>Abditibacteriota</taxon>
        <taxon>Abditibacteriia</taxon>
        <taxon>Abditibacteriales</taxon>
        <taxon>Abditibacteriaceae</taxon>
        <taxon>Abditibacterium</taxon>
    </lineage>
</organism>
<dbReference type="OrthoDB" id="3784446at2"/>
<feature type="transmembrane region" description="Helical" evidence="1">
    <location>
        <begin position="127"/>
        <end position="147"/>
    </location>
</feature>
<feature type="transmembrane region" description="Helical" evidence="1">
    <location>
        <begin position="211"/>
        <end position="229"/>
    </location>
</feature>
<name>A0A2S8SQ22_9BACT</name>
<gene>
    <name evidence="2" type="ORF">B1R32_11937</name>
</gene>
<keyword evidence="1" id="KW-0472">Membrane</keyword>
<reference evidence="2 3" key="1">
    <citation type="journal article" date="2018" name="Syst. Appl. Microbiol.">
        <title>Abditibacterium utsteinense sp. nov., the first cultivated member of candidate phylum FBP, isolated from ice-free Antarctic soil samples.</title>
        <authorList>
            <person name="Tahon G."/>
            <person name="Tytgat B."/>
            <person name="Lebbe L."/>
            <person name="Carlier A."/>
            <person name="Willems A."/>
        </authorList>
    </citation>
    <scope>NUCLEOTIDE SEQUENCE [LARGE SCALE GENOMIC DNA]</scope>
    <source>
        <strain evidence="2 3">LMG 29911</strain>
    </source>
</reference>
<keyword evidence="1" id="KW-1133">Transmembrane helix</keyword>
<protein>
    <recommendedName>
        <fullName evidence="4">Dolichyl-phosphate-mannose-protein mannosyltransferase</fullName>
    </recommendedName>
</protein>
<feature type="transmembrane region" description="Helical" evidence="1">
    <location>
        <begin position="37"/>
        <end position="57"/>
    </location>
</feature>
<feature type="transmembrane region" description="Helical" evidence="1">
    <location>
        <begin position="334"/>
        <end position="354"/>
    </location>
</feature>
<feature type="transmembrane region" description="Helical" evidence="1">
    <location>
        <begin position="412"/>
        <end position="430"/>
    </location>
</feature>
<dbReference type="AlphaFoldDB" id="A0A2S8SQ22"/>
<feature type="transmembrane region" description="Helical" evidence="1">
    <location>
        <begin position="437"/>
        <end position="454"/>
    </location>
</feature>
<keyword evidence="3" id="KW-1185">Reference proteome</keyword>